<name>A0ABC9IIJ0_SERMA</name>
<dbReference type="AlphaFoldDB" id="A0ABC9IIJ0"/>
<gene>
    <name evidence="1" type="ORF">SMDB11_2004B</name>
</gene>
<reference evidence="2" key="2">
    <citation type="submission" date="2013-11" db="EMBL/GenBank/DDBJ databases">
        <title>Genome sequences of clinical and environmental isolates of Serratia marcescens.</title>
        <authorList>
            <person name="Iguchi A."/>
            <person name="Komatsu H."/>
            <person name="Nagaya Y."/>
            <person name="Ogura Y."/>
            <person name="Katsura K."/>
            <person name="Kurokawa K."/>
            <person name="Ooka T."/>
            <person name="Hattori M."/>
            <person name="Gotoh N."/>
            <person name="Thomson N."/>
            <person name="Hayashi T."/>
        </authorList>
    </citation>
    <scope>NUCLEOTIDE SEQUENCE [LARGE SCALE GENOMIC DNA]</scope>
    <source>
        <strain evidence="2">Db11</strain>
    </source>
</reference>
<dbReference type="KEGG" id="smac:SMDB11_2004B"/>
<dbReference type="Proteomes" id="UP000018979">
    <property type="component" value="Chromosome I"/>
</dbReference>
<sequence>MKKFDDRERIKIETVEHGRRQQRWQQCVKYQAEQQQDFCARSVFIISHINVLRLPLWWENRQTFAR</sequence>
<dbReference type="EMBL" id="HG326223">
    <property type="protein sequence ID" value="CDG12582.1"/>
    <property type="molecule type" value="Genomic_DNA"/>
</dbReference>
<organism evidence="1 2">
    <name type="scientific">Serratia marcescens subsp. marcescens Db11</name>
    <dbReference type="NCBI Taxonomy" id="273526"/>
    <lineage>
        <taxon>Bacteria</taxon>
        <taxon>Pseudomonadati</taxon>
        <taxon>Pseudomonadota</taxon>
        <taxon>Gammaproteobacteria</taxon>
        <taxon>Enterobacterales</taxon>
        <taxon>Yersiniaceae</taxon>
        <taxon>Serratia</taxon>
    </lineage>
</organism>
<reference evidence="1 2" key="3">
    <citation type="journal article" date="2014" name="Genome Biol. Evol.">
        <title>Genome evolution and plasticity of Serratia marcescens, an important multidrug-resistant nosocomial pathogen.</title>
        <authorList>
            <person name="Iguchi A."/>
            <person name="Nagaya Y."/>
            <person name="Pradel E."/>
            <person name="Ooka T."/>
            <person name="Ogura Y."/>
            <person name="Katsura K."/>
            <person name="Kurokawa K."/>
            <person name="Oshima K."/>
            <person name="Hattori M."/>
            <person name="Parkhill J."/>
            <person name="Sebaihia M."/>
            <person name="Coulthurst S.J."/>
            <person name="Gotoh N."/>
            <person name="Thomson N.R."/>
            <person name="Ewbank J.J."/>
            <person name="Hayashi T."/>
        </authorList>
    </citation>
    <scope>NUCLEOTIDE SEQUENCE [LARGE SCALE GENOMIC DNA]</scope>
    <source>
        <strain evidence="1 2">Db11</strain>
    </source>
</reference>
<protein>
    <submittedName>
        <fullName evidence="1">Uncharacterized protein</fullName>
    </submittedName>
</protein>
<evidence type="ECO:0000313" key="2">
    <source>
        <dbReference type="Proteomes" id="UP000018979"/>
    </source>
</evidence>
<proteinExistence type="predicted"/>
<evidence type="ECO:0000313" key="1">
    <source>
        <dbReference type="EMBL" id="CDG12582.1"/>
    </source>
</evidence>
<accession>A0ABC9IIJ0</accession>
<reference evidence="1 2" key="1">
    <citation type="submission" date="2013-06" db="EMBL/GenBank/DDBJ databases">
        <authorList>
            <person name="Aslett M."/>
        </authorList>
    </citation>
    <scope>NUCLEOTIDE SEQUENCE [LARGE SCALE GENOMIC DNA]</scope>
    <source>
        <strain evidence="1 2">Db11</strain>
    </source>
</reference>